<sequence>MVPITSRPMFMPDLKRVEKAGACDFSLTSQSEEAMDMATSMMAPMAPMRTAAKIMAFKSIDT</sequence>
<evidence type="ECO:0000313" key="1">
    <source>
        <dbReference type="EMBL" id="MPM73973.1"/>
    </source>
</evidence>
<name>A0A645CAL6_9ZZZZ</name>
<reference evidence="1" key="1">
    <citation type="submission" date="2019-08" db="EMBL/GenBank/DDBJ databases">
        <authorList>
            <person name="Kucharzyk K."/>
            <person name="Murdoch R.W."/>
            <person name="Higgins S."/>
            <person name="Loffler F."/>
        </authorList>
    </citation>
    <scope>NUCLEOTIDE SEQUENCE</scope>
</reference>
<protein>
    <submittedName>
        <fullName evidence="1">Uncharacterized protein</fullName>
    </submittedName>
</protein>
<dbReference type="EMBL" id="VSSQ01025678">
    <property type="protein sequence ID" value="MPM73973.1"/>
    <property type="molecule type" value="Genomic_DNA"/>
</dbReference>
<comment type="caution">
    <text evidence="1">The sequence shown here is derived from an EMBL/GenBank/DDBJ whole genome shotgun (WGS) entry which is preliminary data.</text>
</comment>
<organism evidence="1">
    <name type="scientific">bioreactor metagenome</name>
    <dbReference type="NCBI Taxonomy" id="1076179"/>
    <lineage>
        <taxon>unclassified sequences</taxon>
        <taxon>metagenomes</taxon>
        <taxon>ecological metagenomes</taxon>
    </lineage>
</organism>
<accession>A0A645CAL6</accession>
<gene>
    <name evidence="1" type="ORF">SDC9_120958</name>
</gene>
<dbReference type="AlphaFoldDB" id="A0A645CAL6"/>
<proteinExistence type="predicted"/>